<dbReference type="OrthoDB" id="7826527at2"/>
<dbReference type="GO" id="GO:0006355">
    <property type="term" value="P:regulation of DNA-templated transcription"/>
    <property type="evidence" value="ECO:0007669"/>
    <property type="project" value="InterPro"/>
</dbReference>
<dbReference type="AlphaFoldDB" id="A0A5N7MUJ3"/>
<dbReference type="RefSeq" id="WP_152717008.1">
    <property type="nucleotide sequence ID" value="NZ_VOSJ01000345.1"/>
</dbReference>
<evidence type="ECO:0000256" key="3">
    <source>
        <dbReference type="ARBA" id="ARBA00023163"/>
    </source>
</evidence>
<dbReference type="PANTHER" id="PTHR44688:SF16">
    <property type="entry name" value="DNA-BINDING TRANSCRIPTIONAL ACTIVATOR DEVR_DOSR"/>
    <property type="match status" value="1"/>
</dbReference>
<keyword evidence="2" id="KW-0238">DNA-binding</keyword>
<evidence type="ECO:0000256" key="1">
    <source>
        <dbReference type="ARBA" id="ARBA00023015"/>
    </source>
</evidence>
<dbReference type="Proteomes" id="UP000403266">
    <property type="component" value="Unassembled WGS sequence"/>
</dbReference>
<proteinExistence type="predicted"/>
<dbReference type="EMBL" id="VOSK01000317">
    <property type="protein sequence ID" value="MPR30149.1"/>
    <property type="molecule type" value="Genomic_DNA"/>
</dbReference>
<keyword evidence="6" id="KW-1185">Reference proteome</keyword>
<dbReference type="Gene3D" id="3.40.50.2300">
    <property type="match status" value="1"/>
</dbReference>
<keyword evidence="1" id="KW-0805">Transcription regulation</keyword>
<dbReference type="SMART" id="SM00421">
    <property type="entry name" value="HTH_LUXR"/>
    <property type="match status" value="1"/>
</dbReference>
<dbReference type="GO" id="GO:0003677">
    <property type="term" value="F:DNA binding"/>
    <property type="evidence" value="ECO:0007669"/>
    <property type="project" value="UniProtKB-KW"/>
</dbReference>
<dbReference type="Pfam" id="PF00196">
    <property type="entry name" value="GerE"/>
    <property type="match status" value="1"/>
</dbReference>
<comment type="caution">
    <text evidence="5">The sequence shown here is derived from an EMBL/GenBank/DDBJ whole genome shotgun (WGS) entry which is preliminary data.</text>
</comment>
<name>A0A5N7MUJ3_9HYPH</name>
<sequence>MFHDELGCNAHSNEQVTGLPRGSGAPVATELLCSNLLLRAGLMHLLASTRFAVADESRSGNSLPSGRSSLTPALYIVDASGSLQQTVGFVQDARSKQPTARFVAIADSFDLGLIQLAIAAGVDSFCLSTRGREVLVTILDLTMAGGQFLPGTVLQSLLSQAHTMSGAGQIAAASCGNAPDPRATKLSPREAAILQSLMGGDANKVIARKLNVAEATVKVHIKAILRKTGAANRTQAAMWANENLRPGEQPSLSN</sequence>
<feature type="domain" description="HTH luxR-type" evidence="4">
    <location>
        <begin position="179"/>
        <end position="244"/>
    </location>
</feature>
<evidence type="ECO:0000313" key="5">
    <source>
        <dbReference type="EMBL" id="MPR30149.1"/>
    </source>
</evidence>
<reference evidence="5 6" key="1">
    <citation type="journal article" date="2019" name="Syst. Appl. Microbiol.">
        <title>Microvirga tunisiensis sp. nov., a root nodule symbiotic bacterium isolated from Lupinus micranthus and L. luteus grown in Northern Tunisia.</title>
        <authorList>
            <person name="Msaddak A."/>
            <person name="Rejili M."/>
            <person name="Duran D."/>
            <person name="Mars M."/>
            <person name="Palacios J.M."/>
            <person name="Ruiz-Argueso T."/>
            <person name="Rey L."/>
            <person name="Imperial J."/>
        </authorList>
    </citation>
    <scope>NUCLEOTIDE SEQUENCE [LARGE SCALE GENOMIC DNA]</scope>
    <source>
        <strain evidence="5 6">Lmie10</strain>
    </source>
</reference>
<protein>
    <submittedName>
        <fullName evidence="5">Response regulator transcription factor</fullName>
    </submittedName>
</protein>
<dbReference type="InterPro" id="IPR000792">
    <property type="entry name" value="Tscrpt_reg_LuxR_C"/>
</dbReference>
<dbReference type="SUPFAM" id="SSF46894">
    <property type="entry name" value="C-terminal effector domain of the bipartite response regulators"/>
    <property type="match status" value="1"/>
</dbReference>
<dbReference type="PANTHER" id="PTHR44688">
    <property type="entry name" value="DNA-BINDING TRANSCRIPTIONAL ACTIVATOR DEVR_DOSR"/>
    <property type="match status" value="1"/>
</dbReference>
<accession>A0A5N7MUJ3</accession>
<dbReference type="PRINTS" id="PR00038">
    <property type="entry name" value="HTHLUXR"/>
</dbReference>
<organism evidence="5 6">
    <name type="scientific">Microvirga tunisiensis</name>
    <dbReference type="NCBI Taxonomy" id="2108360"/>
    <lineage>
        <taxon>Bacteria</taxon>
        <taxon>Pseudomonadati</taxon>
        <taxon>Pseudomonadota</taxon>
        <taxon>Alphaproteobacteria</taxon>
        <taxon>Hyphomicrobiales</taxon>
        <taxon>Methylobacteriaceae</taxon>
        <taxon>Microvirga</taxon>
    </lineage>
</organism>
<dbReference type="CDD" id="cd06170">
    <property type="entry name" value="LuxR_C_like"/>
    <property type="match status" value="1"/>
</dbReference>
<dbReference type="InterPro" id="IPR016032">
    <property type="entry name" value="Sig_transdc_resp-reg_C-effctor"/>
</dbReference>
<evidence type="ECO:0000313" key="6">
    <source>
        <dbReference type="Proteomes" id="UP000403266"/>
    </source>
</evidence>
<gene>
    <name evidence="5" type="ORF">FS320_35160</name>
</gene>
<keyword evidence="3" id="KW-0804">Transcription</keyword>
<evidence type="ECO:0000256" key="2">
    <source>
        <dbReference type="ARBA" id="ARBA00023125"/>
    </source>
</evidence>
<dbReference type="PROSITE" id="PS50043">
    <property type="entry name" value="HTH_LUXR_2"/>
    <property type="match status" value="1"/>
</dbReference>
<dbReference type="PROSITE" id="PS00622">
    <property type="entry name" value="HTH_LUXR_1"/>
    <property type="match status" value="1"/>
</dbReference>
<evidence type="ECO:0000259" key="4">
    <source>
        <dbReference type="PROSITE" id="PS50043"/>
    </source>
</evidence>